<dbReference type="CDD" id="cd14688">
    <property type="entry name" value="bZIP_YAP"/>
    <property type="match status" value="1"/>
</dbReference>
<dbReference type="PANTHER" id="PTHR40618">
    <property type="entry name" value="B-ZIP TRANSCRIPTION FACTOR (EUROFUNG)-RELATED"/>
    <property type="match status" value="1"/>
</dbReference>
<evidence type="ECO:0000313" key="3">
    <source>
        <dbReference type="EMBL" id="KAF4627388.1"/>
    </source>
</evidence>
<protein>
    <recommendedName>
        <fullName evidence="5">BZIP domain-containing protein</fullName>
    </recommendedName>
</protein>
<organism evidence="3 4">
    <name type="scientific">Cudoniella acicularis</name>
    <dbReference type="NCBI Taxonomy" id="354080"/>
    <lineage>
        <taxon>Eukaryota</taxon>
        <taxon>Fungi</taxon>
        <taxon>Dikarya</taxon>
        <taxon>Ascomycota</taxon>
        <taxon>Pezizomycotina</taxon>
        <taxon>Leotiomycetes</taxon>
        <taxon>Helotiales</taxon>
        <taxon>Tricladiaceae</taxon>
        <taxon>Cudoniella</taxon>
    </lineage>
</organism>
<evidence type="ECO:0000256" key="1">
    <source>
        <dbReference type="SAM" id="Coils"/>
    </source>
</evidence>
<dbReference type="Proteomes" id="UP000566819">
    <property type="component" value="Unassembled WGS sequence"/>
</dbReference>
<dbReference type="AlphaFoldDB" id="A0A8H4VYG2"/>
<keyword evidence="4" id="KW-1185">Reference proteome</keyword>
<dbReference type="PANTHER" id="PTHR40618:SF1">
    <property type="entry name" value="B-ZIP TRANSCRIPTION FACTOR (EUROFUNG)"/>
    <property type="match status" value="1"/>
</dbReference>
<dbReference type="EMBL" id="JAAMPI010000977">
    <property type="protein sequence ID" value="KAF4627388.1"/>
    <property type="molecule type" value="Genomic_DNA"/>
</dbReference>
<dbReference type="Gene3D" id="1.20.5.170">
    <property type="match status" value="1"/>
</dbReference>
<feature type="compositionally biased region" description="Basic and acidic residues" evidence="2">
    <location>
        <begin position="28"/>
        <end position="41"/>
    </location>
</feature>
<dbReference type="GO" id="GO:0003700">
    <property type="term" value="F:DNA-binding transcription factor activity"/>
    <property type="evidence" value="ECO:0007669"/>
    <property type="project" value="InterPro"/>
</dbReference>
<dbReference type="OrthoDB" id="3555317at2759"/>
<dbReference type="InterPro" id="IPR046347">
    <property type="entry name" value="bZIP_sf"/>
</dbReference>
<sequence>MESKKNSKPQKGSTRGRPKKESSSPAVEHQRARVRRAQEAYRRRKEARASAVEQKCKDLEAIVEEMTNTFVGFSDRLVNSGKLNDGVMHDLKNTLGRFLELGRSAAKKVDNDLGEDEDNEEHEDEEMSLGNVLDDAPVEEFIWHSCPASGTPQQNVLANSALLPNDNFMSFVPGAQSQAISQHAYAGAFDPYLNNAVWSPISPRTDNSIIPYLVAGRDSFASRLYYETINHGVRSLRGDAPWDFAGSMFRFKLQYAGRDTLLKVLAGVMNMLLSGTNQIQDGQPEVDGGGLVKAAIVRQVVEKGGRESDYLSTLEVEKYLTDRWGLVINSNAIKFQQRRGHSAWSAVPSILAGADRGAKSNDHAILSAPTMIPGSCQHANSIFNAPPLIERIKLAAVTIGEGPRWHRNDIDEAVGRFLEQNLVSRTQESPFLDDILRKSHNST</sequence>
<name>A0A8H4VYG2_9HELO</name>
<proteinExistence type="predicted"/>
<gene>
    <name evidence="3" type="ORF">G7Y89_g10767</name>
</gene>
<reference evidence="3 4" key="1">
    <citation type="submission" date="2020-03" db="EMBL/GenBank/DDBJ databases">
        <title>Draft Genome Sequence of Cudoniella acicularis.</title>
        <authorList>
            <person name="Buettner E."/>
            <person name="Kellner H."/>
        </authorList>
    </citation>
    <scope>NUCLEOTIDE SEQUENCE [LARGE SCALE GENOMIC DNA]</scope>
    <source>
        <strain evidence="3 4">DSM 108380</strain>
    </source>
</reference>
<evidence type="ECO:0000313" key="4">
    <source>
        <dbReference type="Proteomes" id="UP000566819"/>
    </source>
</evidence>
<comment type="caution">
    <text evidence="3">The sequence shown here is derived from an EMBL/GenBank/DDBJ whole genome shotgun (WGS) entry which is preliminary data.</text>
</comment>
<evidence type="ECO:0000256" key="2">
    <source>
        <dbReference type="SAM" id="MobiDB-lite"/>
    </source>
</evidence>
<accession>A0A8H4VYG2</accession>
<keyword evidence="1" id="KW-0175">Coiled coil</keyword>
<dbReference type="SUPFAM" id="SSF57959">
    <property type="entry name" value="Leucine zipper domain"/>
    <property type="match status" value="1"/>
</dbReference>
<feature type="coiled-coil region" evidence="1">
    <location>
        <begin position="42"/>
        <end position="69"/>
    </location>
</feature>
<evidence type="ECO:0008006" key="5">
    <source>
        <dbReference type="Google" id="ProtNLM"/>
    </source>
</evidence>
<feature type="region of interest" description="Disordered" evidence="2">
    <location>
        <begin position="1"/>
        <end position="42"/>
    </location>
</feature>